<feature type="compositionally biased region" description="Basic and acidic residues" evidence="1">
    <location>
        <begin position="92"/>
        <end position="122"/>
    </location>
</feature>
<feature type="domain" description="GYF" evidence="2">
    <location>
        <begin position="326"/>
        <end position="386"/>
    </location>
</feature>
<feature type="compositionally biased region" description="Basic and acidic residues" evidence="1">
    <location>
        <begin position="195"/>
        <end position="218"/>
    </location>
</feature>
<feature type="compositionally biased region" description="Basic and acidic residues" evidence="1">
    <location>
        <begin position="23"/>
        <end position="32"/>
    </location>
</feature>
<evidence type="ECO:0000259" key="2">
    <source>
        <dbReference type="PROSITE" id="PS50829"/>
    </source>
</evidence>
<proteinExistence type="predicted"/>
<dbReference type="PANTHER" id="PTHR13138">
    <property type="entry name" value="PROTEIN LIN1"/>
    <property type="match status" value="1"/>
</dbReference>
<dbReference type="Gene3D" id="3.30.1490.40">
    <property type="match status" value="1"/>
</dbReference>
<dbReference type="AlphaFoldDB" id="A0A9P5NYG1"/>
<dbReference type="PROSITE" id="PS50829">
    <property type="entry name" value="GYF"/>
    <property type="match status" value="1"/>
</dbReference>
<feature type="region of interest" description="Disordered" evidence="1">
    <location>
        <begin position="1"/>
        <end position="154"/>
    </location>
</feature>
<evidence type="ECO:0000313" key="3">
    <source>
        <dbReference type="EMBL" id="KAF8911004.1"/>
    </source>
</evidence>
<dbReference type="EMBL" id="JADNYJ010000005">
    <property type="protein sequence ID" value="KAF8911004.1"/>
    <property type="molecule type" value="Genomic_DNA"/>
</dbReference>
<evidence type="ECO:0000256" key="1">
    <source>
        <dbReference type="SAM" id="MobiDB-lite"/>
    </source>
</evidence>
<dbReference type="InterPro" id="IPR039905">
    <property type="entry name" value="CD2BP2/Lin1"/>
</dbReference>
<feature type="compositionally biased region" description="Acidic residues" evidence="1">
    <location>
        <begin position="123"/>
        <end position="134"/>
    </location>
</feature>
<keyword evidence="4" id="KW-1185">Reference proteome</keyword>
<feature type="compositionally biased region" description="Basic residues" evidence="1">
    <location>
        <begin position="1"/>
        <end position="12"/>
    </location>
</feature>
<feature type="region of interest" description="Disordered" evidence="1">
    <location>
        <begin position="195"/>
        <end position="219"/>
    </location>
</feature>
<evidence type="ECO:0000313" key="4">
    <source>
        <dbReference type="Proteomes" id="UP000724874"/>
    </source>
</evidence>
<organism evidence="3 4">
    <name type="scientific">Gymnopilus junonius</name>
    <name type="common">Spectacular rustgill mushroom</name>
    <name type="synonym">Gymnopilus spectabilis subsp. junonius</name>
    <dbReference type="NCBI Taxonomy" id="109634"/>
    <lineage>
        <taxon>Eukaryota</taxon>
        <taxon>Fungi</taxon>
        <taxon>Dikarya</taxon>
        <taxon>Basidiomycota</taxon>
        <taxon>Agaricomycotina</taxon>
        <taxon>Agaricomycetes</taxon>
        <taxon>Agaricomycetidae</taxon>
        <taxon>Agaricales</taxon>
        <taxon>Agaricineae</taxon>
        <taxon>Hymenogastraceae</taxon>
        <taxon>Gymnopilus</taxon>
    </lineage>
</organism>
<comment type="caution">
    <text evidence="3">The sequence shown here is derived from an EMBL/GenBank/DDBJ whole genome shotgun (WGS) entry which is preliminary data.</text>
</comment>
<dbReference type="GO" id="GO:0005682">
    <property type="term" value="C:U5 snRNP"/>
    <property type="evidence" value="ECO:0007669"/>
    <property type="project" value="InterPro"/>
</dbReference>
<sequence length="386" mass="43497">MASRGGGKKRSAAQHADTPSADHVSKKTRFVDPADDPVNFAEQVDSALEQPSRRGKIKTEGYESDSTDDGEGVVPSRKKGVGDELDDMFATEDAKEDAPAKKEKYMRLADIEGQEFRDKNSESDEEDEPEDEDDAERRKKAGMGYELSSFNMRDEMEEGKFTEDGTYVRTFDPHGVHDRWMEGLDEKEIKLARRRKREQEKKQRERMLAEEKELEESGGKSALEQQLLPLLKKGETVLEALQRLGVRSKMTQGFARPRQKSGGNNAMDVDKAQNPTPTDIEIITHLASNLMSLGDADIYSKTYEEIVRSVRSSGSVDSSWVPPSADIKYEYKWSSPEAGQTQEVFGPFGEEDIKSWFNASYFGTAGEKIRVRRVGGDWGNWEDIVQ</sequence>
<accession>A0A9P5NYG1</accession>
<reference evidence="3" key="1">
    <citation type="submission" date="2020-11" db="EMBL/GenBank/DDBJ databases">
        <authorList>
            <consortium name="DOE Joint Genome Institute"/>
            <person name="Ahrendt S."/>
            <person name="Riley R."/>
            <person name="Andreopoulos W."/>
            <person name="LaButti K."/>
            <person name="Pangilinan J."/>
            <person name="Ruiz-duenas F.J."/>
            <person name="Barrasa J.M."/>
            <person name="Sanchez-Garcia M."/>
            <person name="Camarero S."/>
            <person name="Miyauchi S."/>
            <person name="Serrano A."/>
            <person name="Linde D."/>
            <person name="Babiker R."/>
            <person name="Drula E."/>
            <person name="Ayuso-Fernandez I."/>
            <person name="Pacheco R."/>
            <person name="Padilla G."/>
            <person name="Ferreira P."/>
            <person name="Barriuso J."/>
            <person name="Kellner H."/>
            <person name="Castanera R."/>
            <person name="Alfaro M."/>
            <person name="Ramirez L."/>
            <person name="Pisabarro A.G."/>
            <person name="Kuo A."/>
            <person name="Tritt A."/>
            <person name="Lipzen A."/>
            <person name="He G."/>
            <person name="Yan M."/>
            <person name="Ng V."/>
            <person name="Cullen D."/>
            <person name="Martin F."/>
            <person name="Rosso M.-N."/>
            <person name="Henrissat B."/>
            <person name="Hibbett D."/>
            <person name="Martinez A.T."/>
            <person name="Grigoriev I.V."/>
        </authorList>
    </citation>
    <scope>NUCLEOTIDE SEQUENCE</scope>
    <source>
        <strain evidence="3">AH 44721</strain>
    </source>
</reference>
<protein>
    <recommendedName>
        <fullName evidence="2">GYF domain-containing protein</fullName>
    </recommendedName>
</protein>
<name>A0A9P5NYG1_GYMJU</name>
<gene>
    <name evidence="3" type="ORF">CPB84DRAFT_1723197</name>
</gene>
<dbReference type="PANTHER" id="PTHR13138:SF3">
    <property type="entry name" value="CD2 ANTIGEN CYTOPLASMIC TAIL-BINDING PROTEIN 2"/>
    <property type="match status" value="1"/>
</dbReference>
<dbReference type="InterPro" id="IPR003169">
    <property type="entry name" value="GYF"/>
</dbReference>
<feature type="compositionally biased region" description="Acidic residues" evidence="1">
    <location>
        <begin position="62"/>
        <end position="71"/>
    </location>
</feature>
<dbReference type="OrthoDB" id="331341at2759"/>
<dbReference type="SUPFAM" id="SSF55277">
    <property type="entry name" value="GYF domain"/>
    <property type="match status" value="1"/>
</dbReference>
<dbReference type="Proteomes" id="UP000724874">
    <property type="component" value="Unassembled WGS sequence"/>
</dbReference>
<dbReference type="InterPro" id="IPR035445">
    <property type="entry name" value="GYF-like_dom_sf"/>
</dbReference>